<dbReference type="InterPro" id="IPR018383">
    <property type="entry name" value="UPF0324_pro"/>
</dbReference>
<dbReference type="Pfam" id="PF03601">
    <property type="entry name" value="Cons_hypoth698"/>
    <property type="match status" value="1"/>
</dbReference>
<proteinExistence type="inferred from homology"/>
<reference evidence="8 9" key="1">
    <citation type="submission" date="2014-07" db="EMBL/GenBank/DDBJ databases">
        <title>Draft genome sequence of Thalassospira profundimaris R8-17.</title>
        <authorList>
            <person name="Lai Q."/>
            <person name="Shao Z."/>
        </authorList>
    </citation>
    <scope>NUCLEOTIDE SEQUENCE [LARGE SCALE GENOMIC DNA]</scope>
    <source>
        <strain evidence="8 9">R8-17</strain>
    </source>
</reference>
<dbReference type="EMBL" id="JPWB01000006">
    <property type="protein sequence ID" value="RCK20895.1"/>
    <property type="molecule type" value="Genomic_DNA"/>
</dbReference>
<evidence type="ECO:0000313" key="8">
    <source>
        <dbReference type="EMBL" id="RCK20895.1"/>
    </source>
</evidence>
<dbReference type="PANTHER" id="PTHR30106:SF2">
    <property type="entry name" value="UPF0324 INNER MEMBRANE PROTEIN YEIH"/>
    <property type="match status" value="1"/>
</dbReference>
<feature type="transmembrane region" description="Helical" evidence="7">
    <location>
        <begin position="311"/>
        <end position="334"/>
    </location>
</feature>
<gene>
    <name evidence="8" type="ORF">TH6_14010</name>
</gene>
<evidence type="ECO:0000256" key="4">
    <source>
        <dbReference type="ARBA" id="ARBA00022692"/>
    </source>
</evidence>
<dbReference type="GO" id="GO:0005886">
    <property type="term" value="C:plasma membrane"/>
    <property type="evidence" value="ECO:0007669"/>
    <property type="project" value="UniProtKB-SubCell"/>
</dbReference>
<evidence type="ECO:0000256" key="1">
    <source>
        <dbReference type="ARBA" id="ARBA00004651"/>
    </source>
</evidence>
<organism evidence="8 9">
    <name type="scientific">Thalassospira profundimaris</name>
    <dbReference type="NCBI Taxonomy" id="502049"/>
    <lineage>
        <taxon>Bacteria</taxon>
        <taxon>Pseudomonadati</taxon>
        <taxon>Pseudomonadota</taxon>
        <taxon>Alphaproteobacteria</taxon>
        <taxon>Rhodospirillales</taxon>
        <taxon>Thalassospiraceae</taxon>
        <taxon>Thalassospira</taxon>
    </lineage>
</organism>
<keyword evidence="5 7" id="KW-1133">Transmembrane helix</keyword>
<dbReference type="RefSeq" id="WP_062957553.1">
    <property type="nucleotide sequence ID" value="NZ_JPWB01000006.1"/>
</dbReference>
<evidence type="ECO:0000256" key="2">
    <source>
        <dbReference type="ARBA" id="ARBA00007977"/>
    </source>
</evidence>
<dbReference type="PANTHER" id="PTHR30106">
    <property type="entry name" value="INNER MEMBRANE PROTEIN YEIH-RELATED"/>
    <property type="match status" value="1"/>
</dbReference>
<feature type="transmembrane region" description="Helical" evidence="7">
    <location>
        <begin position="222"/>
        <end position="240"/>
    </location>
</feature>
<comment type="similarity">
    <text evidence="2">Belongs to the UPF0324 family.</text>
</comment>
<keyword evidence="3" id="KW-1003">Cell membrane</keyword>
<comment type="caution">
    <text evidence="8">The sequence shown here is derived from an EMBL/GenBank/DDBJ whole genome shotgun (WGS) entry which is preliminary data.</text>
</comment>
<feature type="transmembrane region" description="Helical" evidence="7">
    <location>
        <begin position="126"/>
        <end position="144"/>
    </location>
</feature>
<sequence length="337" mass="34740">MFFNTHLKPILPGLVVTLLVALAAKLVEHAERMLFGRGWVESLVFAILIGVVVRSLFGLAPRYFAGVRFCAKTVLEIAIVLLGASISAQAIGSAGGGLVAAIIAVVCISLFVSYHIGRALGLSNHLSMLVACGNSICGNSAIAATAPVIEAQSDDVAASISFTAVLGVLFVFVLPMLHAGLGLSATQYGIFSGLTVYAVPQVLAATAPAGTLAVQVGTLVKLIRVLMLGPVIFGLAVIGGRARETKLPIAQVVPWFIIGFIAMMAACSFDLIPDVARAPIKTTSSFLTILAMAALGLSVDIRNVLHVGGRVVIAALLSLTFLCALSGVVLVVLAQGN</sequence>
<feature type="transmembrane region" description="Helical" evidence="7">
    <location>
        <begin position="39"/>
        <end position="57"/>
    </location>
</feature>
<evidence type="ECO:0000256" key="7">
    <source>
        <dbReference type="SAM" id="Phobius"/>
    </source>
</evidence>
<accession>A0A367V6S6</accession>
<feature type="transmembrane region" description="Helical" evidence="7">
    <location>
        <begin position="278"/>
        <end position="299"/>
    </location>
</feature>
<evidence type="ECO:0000256" key="3">
    <source>
        <dbReference type="ARBA" id="ARBA00022475"/>
    </source>
</evidence>
<evidence type="ECO:0000313" key="9">
    <source>
        <dbReference type="Proteomes" id="UP000253061"/>
    </source>
</evidence>
<comment type="subcellular location">
    <subcellularLocation>
        <location evidence="1">Cell membrane</location>
        <topology evidence="1">Multi-pass membrane protein</topology>
    </subcellularLocation>
</comment>
<evidence type="ECO:0000256" key="6">
    <source>
        <dbReference type="ARBA" id="ARBA00023136"/>
    </source>
</evidence>
<feature type="transmembrane region" description="Helical" evidence="7">
    <location>
        <begin position="94"/>
        <end position="114"/>
    </location>
</feature>
<protein>
    <submittedName>
        <fullName evidence="8">Membrane protein</fullName>
    </submittedName>
</protein>
<keyword evidence="6 7" id="KW-0472">Membrane</keyword>
<feature type="transmembrane region" description="Helical" evidence="7">
    <location>
        <begin position="252"/>
        <end position="272"/>
    </location>
</feature>
<name>A0A367V6S6_9PROT</name>
<dbReference type="AlphaFoldDB" id="A0A367V6S6"/>
<feature type="transmembrane region" description="Helical" evidence="7">
    <location>
        <begin position="189"/>
        <end position="210"/>
    </location>
</feature>
<feature type="transmembrane region" description="Helical" evidence="7">
    <location>
        <begin position="69"/>
        <end position="88"/>
    </location>
</feature>
<keyword evidence="4 7" id="KW-0812">Transmembrane</keyword>
<dbReference type="Proteomes" id="UP000253061">
    <property type="component" value="Unassembled WGS sequence"/>
</dbReference>
<feature type="transmembrane region" description="Helical" evidence="7">
    <location>
        <begin position="156"/>
        <end position="177"/>
    </location>
</feature>
<evidence type="ECO:0000256" key="5">
    <source>
        <dbReference type="ARBA" id="ARBA00022989"/>
    </source>
</evidence>